<keyword evidence="1" id="KW-0732">Signal</keyword>
<dbReference type="Proteomes" id="UP001501433">
    <property type="component" value="Unassembled WGS sequence"/>
</dbReference>
<accession>A0ABP9CPE4</accession>
<feature type="signal peptide" evidence="1">
    <location>
        <begin position="1"/>
        <end position="20"/>
    </location>
</feature>
<comment type="caution">
    <text evidence="3">The sequence shown here is derived from an EMBL/GenBank/DDBJ whole genome shotgun (WGS) entry which is preliminary data.</text>
</comment>
<feature type="chain" id="PRO_5046101221" evidence="1">
    <location>
        <begin position="21"/>
        <end position="589"/>
    </location>
</feature>
<dbReference type="InterPro" id="IPR012334">
    <property type="entry name" value="Pectin_lyas_fold"/>
</dbReference>
<protein>
    <submittedName>
        <fullName evidence="3">Right-handed parallel beta-helix repeat-containing protein</fullName>
    </submittedName>
</protein>
<dbReference type="SMART" id="SM00710">
    <property type="entry name" value="PbH1"/>
    <property type="match status" value="6"/>
</dbReference>
<evidence type="ECO:0000259" key="2">
    <source>
        <dbReference type="Pfam" id="PF13229"/>
    </source>
</evidence>
<dbReference type="Gene3D" id="2.160.20.10">
    <property type="entry name" value="Single-stranded right-handed beta-helix, Pectin lyase-like"/>
    <property type="match status" value="2"/>
</dbReference>
<evidence type="ECO:0000313" key="3">
    <source>
        <dbReference type="EMBL" id="GAA4813944.1"/>
    </source>
</evidence>
<dbReference type="InterPro" id="IPR039448">
    <property type="entry name" value="Beta_helix"/>
</dbReference>
<dbReference type="Pfam" id="PF13229">
    <property type="entry name" value="Beta_helix"/>
    <property type="match status" value="1"/>
</dbReference>
<evidence type="ECO:0000256" key="1">
    <source>
        <dbReference type="SAM" id="SignalP"/>
    </source>
</evidence>
<keyword evidence="4" id="KW-1185">Reference proteome</keyword>
<dbReference type="InterPro" id="IPR011050">
    <property type="entry name" value="Pectin_lyase_fold/virulence"/>
</dbReference>
<feature type="domain" description="Right handed beta helix" evidence="2">
    <location>
        <begin position="419"/>
        <end position="567"/>
    </location>
</feature>
<evidence type="ECO:0000313" key="4">
    <source>
        <dbReference type="Proteomes" id="UP001501433"/>
    </source>
</evidence>
<dbReference type="InterPro" id="IPR006626">
    <property type="entry name" value="PbH1"/>
</dbReference>
<reference evidence="4" key="1">
    <citation type="journal article" date="2019" name="Int. J. Syst. Evol. Microbiol.">
        <title>The Global Catalogue of Microorganisms (GCM) 10K type strain sequencing project: providing services to taxonomists for standard genome sequencing and annotation.</title>
        <authorList>
            <consortium name="The Broad Institute Genomics Platform"/>
            <consortium name="The Broad Institute Genome Sequencing Center for Infectious Disease"/>
            <person name="Wu L."/>
            <person name="Ma J."/>
        </authorList>
    </citation>
    <scope>NUCLEOTIDE SEQUENCE [LARGE SCALE GENOMIC DNA]</scope>
    <source>
        <strain evidence="4">JCM 18325</strain>
    </source>
</reference>
<gene>
    <name evidence="3" type="ORF">GCM10023330_22120</name>
</gene>
<proteinExistence type="predicted"/>
<dbReference type="SUPFAM" id="SSF51126">
    <property type="entry name" value="Pectin lyase-like"/>
    <property type="match status" value="1"/>
</dbReference>
<dbReference type="EMBL" id="BAABJW010000003">
    <property type="protein sequence ID" value="GAA4813944.1"/>
    <property type="molecule type" value="Genomic_DNA"/>
</dbReference>
<dbReference type="RefSeq" id="WP_345277035.1">
    <property type="nucleotide sequence ID" value="NZ_BAABJW010000003.1"/>
</dbReference>
<organism evidence="3 4">
    <name type="scientific">Litoribaculum gwangyangense</name>
    <dbReference type="NCBI Taxonomy" id="1130722"/>
    <lineage>
        <taxon>Bacteria</taxon>
        <taxon>Pseudomonadati</taxon>
        <taxon>Bacteroidota</taxon>
        <taxon>Flavobacteriia</taxon>
        <taxon>Flavobacteriales</taxon>
        <taxon>Flavobacteriaceae</taxon>
        <taxon>Litoribaculum</taxon>
    </lineage>
</organism>
<name>A0ABP9CPE4_9FLAO</name>
<sequence>MKIFHFCFVLLFVVSSHINAQYQFSLPDHFRTQRNLPLIDMPISINVNLKDFGAIPNDGKNDTPGIVKALNFCKKMALTGATGIKLTFEKGRYDLFSNEKSKNTHIIYLSDAKNIILDGNGAEIIVHDPLKGFFSVFKSENIIVKNFFIDYDPLPFTQGKITAVDLKDKFFELKIDEGFPSLNEKMFQQASRVWGMLMDPEIPGKLKDGAPNLFATKEFEELSPGHFKVKLNAINLLKSMEIGDLYVHLARTNGISVFKSGNSKNITYLENTNYSSPAGSYNSFNMEEWNIIGGQIKLKSGRIHSANADCVHVNGSKFGPWIENCLFEGYSDDAINMKAIKVPILEQKSPTELVVKQTVTKGDVIRIFNPREGVLIGAFEVIQNKFLGNAKMHITLNKPIEQKLEVGDSKTNDLGYLDTQSNESFVIRNNTFRNARRYGILLQNSYGVIERNLFQNLSQSGITINNGVDWGEGFVAHDIIINQNIFNNCGYDDTYLKEYDAAAIRMRVTKLKDLETKGKWNGVATSDWQGLENISVTNNTFLYNKRALSIECSVNTVVRGNKFIRNLKDLSDKSEILLKNNNTNLVFDN</sequence>